<evidence type="ECO:0000313" key="1">
    <source>
        <dbReference type="EMBL" id="UWZ37755.1"/>
    </source>
</evidence>
<protein>
    <submittedName>
        <fullName evidence="1">Uncharacterized protein</fullName>
    </submittedName>
</protein>
<keyword evidence="2" id="KW-1185">Reference proteome</keyword>
<reference evidence="1" key="1">
    <citation type="submission" date="2021-04" db="EMBL/GenBank/DDBJ databases">
        <title>Biosynthetic gene clusters of Dactylosporangioum roseum.</title>
        <authorList>
            <person name="Hartkoorn R.C."/>
            <person name="Beaudoing E."/>
            <person name="Hot D."/>
            <person name="Moureu S."/>
        </authorList>
    </citation>
    <scope>NUCLEOTIDE SEQUENCE</scope>
    <source>
        <strain evidence="1">NRRL B-16295</strain>
    </source>
</reference>
<dbReference type="Proteomes" id="UP001058271">
    <property type="component" value="Chromosome"/>
</dbReference>
<sequence length="109" mass="12224">MTSVTDVPYDADGNLLHYADRWQDAQWRANEPFLAVMALDGMRSGRSAKYVLLNDSSGRSYPMFVADLLDLLRRSNTGIRDGRTEAETWIVRKRGRNYGVALAPAGRTS</sequence>
<dbReference type="EMBL" id="CP073721">
    <property type="protein sequence ID" value="UWZ37755.1"/>
    <property type="molecule type" value="Genomic_DNA"/>
</dbReference>
<proteinExistence type="predicted"/>
<accession>A0ABY5Z9U4</accession>
<evidence type="ECO:0000313" key="2">
    <source>
        <dbReference type="Proteomes" id="UP001058271"/>
    </source>
</evidence>
<gene>
    <name evidence="1" type="ORF">Drose_05655</name>
</gene>
<dbReference type="RefSeq" id="WP_260727118.1">
    <property type="nucleotide sequence ID" value="NZ_BAAABS010000033.1"/>
</dbReference>
<organism evidence="1 2">
    <name type="scientific">Dactylosporangium roseum</name>
    <dbReference type="NCBI Taxonomy" id="47989"/>
    <lineage>
        <taxon>Bacteria</taxon>
        <taxon>Bacillati</taxon>
        <taxon>Actinomycetota</taxon>
        <taxon>Actinomycetes</taxon>
        <taxon>Micromonosporales</taxon>
        <taxon>Micromonosporaceae</taxon>
        <taxon>Dactylosporangium</taxon>
    </lineage>
</organism>
<name>A0ABY5Z9U4_9ACTN</name>